<organism evidence="3 4">
    <name type="scientific">Kluyvera cryocrescens</name>
    <name type="common">Kluyvera citrophila</name>
    <dbReference type="NCBI Taxonomy" id="580"/>
    <lineage>
        <taxon>Bacteria</taxon>
        <taxon>Pseudomonadati</taxon>
        <taxon>Pseudomonadota</taxon>
        <taxon>Gammaproteobacteria</taxon>
        <taxon>Enterobacterales</taxon>
        <taxon>Enterobacteriaceae</taxon>
        <taxon>Kluyvera</taxon>
    </lineage>
</organism>
<proteinExistence type="predicted"/>
<dbReference type="Gene3D" id="1.20.200.10">
    <property type="entry name" value="Fumarase/aspartase (Central domain)"/>
    <property type="match status" value="1"/>
</dbReference>
<dbReference type="Proteomes" id="UP000401081">
    <property type="component" value="Unassembled WGS sequence"/>
</dbReference>
<feature type="domain" description="Fumarate lyase N-terminal" evidence="2">
    <location>
        <begin position="17"/>
        <end position="71"/>
    </location>
</feature>
<keyword evidence="4" id="KW-1185">Reference proteome</keyword>
<dbReference type="PANTHER" id="PTHR43172:SF1">
    <property type="entry name" value="ADENYLOSUCCINATE LYASE"/>
    <property type="match status" value="1"/>
</dbReference>
<dbReference type="InterPro" id="IPR008948">
    <property type="entry name" value="L-Aspartase-like"/>
</dbReference>
<sequence>MYLAKQFNVLLHGFVSDTLRNLATMAQEHQSTLMAGRTHGKHALPITWGYKVAVWIDELLSAQQRMQEAEKTRFLP</sequence>
<dbReference type="PANTHER" id="PTHR43172">
    <property type="entry name" value="ADENYLOSUCCINATE LYASE"/>
    <property type="match status" value="1"/>
</dbReference>
<evidence type="ECO:0000313" key="3">
    <source>
        <dbReference type="EMBL" id="VFS64535.1"/>
    </source>
</evidence>
<dbReference type="GO" id="GO:0005829">
    <property type="term" value="C:cytosol"/>
    <property type="evidence" value="ECO:0007669"/>
    <property type="project" value="TreeGrafter"/>
</dbReference>
<evidence type="ECO:0000313" key="4">
    <source>
        <dbReference type="Proteomes" id="UP000401081"/>
    </source>
</evidence>
<dbReference type="GO" id="GO:0004018">
    <property type="term" value="F:N6-(1,2-dicarboxyethyl)AMP AMP-lyase (fumarate-forming) activity"/>
    <property type="evidence" value="ECO:0007669"/>
    <property type="project" value="TreeGrafter"/>
</dbReference>
<gene>
    <name evidence="3" type="primary">purB_2</name>
    <name evidence="3" type="ORF">NCTC12993_03278</name>
</gene>
<dbReference type="SUPFAM" id="SSF48557">
    <property type="entry name" value="L-aspartase-like"/>
    <property type="match status" value="1"/>
</dbReference>
<evidence type="ECO:0000256" key="1">
    <source>
        <dbReference type="ARBA" id="ARBA00023239"/>
    </source>
</evidence>
<evidence type="ECO:0000259" key="2">
    <source>
        <dbReference type="Pfam" id="PF00206"/>
    </source>
</evidence>
<reference evidence="3 4" key="1">
    <citation type="submission" date="2019-03" db="EMBL/GenBank/DDBJ databases">
        <authorList>
            <consortium name="Pathogen Informatics"/>
        </authorList>
    </citation>
    <scope>NUCLEOTIDE SEQUENCE [LARGE SCALE GENOMIC DNA]</scope>
    <source>
        <strain evidence="3 4">NCTC12993</strain>
    </source>
</reference>
<dbReference type="AlphaFoldDB" id="A0A485AUE5"/>
<dbReference type="GO" id="GO:0070626">
    <property type="term" value="F:(S)-2-(5-amino-1-(5-phospho-D-ribosyl)imidazole-4-carboxamido) succinate lyase (fumarate-forming) activity"/>
    <property type="evidence" value="ECO:0007669"/>
    <property type="project" value="TreeGrafter"/>
</dbReference>
<dbReference type="Pfam" id="PF00206">
    <property type="entry name" value="Lyase_1"/>
    <property type="match status" value="1"/>
</dbReference>
<dbReference type="InterPro" id="IPR022761">
    <property type="entry name" value="Fumarate_lyase_N"/>
</dbReference>
<keyword evidence="1 3" id="KW-0456">Lyase</keyword>
<protein>
    <submittedName>
        <fullName evidence="3">Adenylosuccinate lyase</fullName>
        <ecNumber evidence="3">4.3.2.2</ecNumber>
    </submittedName>
</protein>
<dbReference type="EMBL" id="CAADJD010000018">
    <property type="protein sequence ID" value="VFS64535.1"/>
    <property type="molecule type" value="Genomic_DNA"/>
</dbReference>
<accession>A0A485AUE5</accession>
<name>A0A485AUE5_KLUCR</name>
<dbReference type="EC" id="4.3.2.2" evidence="3"/>
<dbReference type="GO" id="GO:0044208">
    <property type="term" value="P:'de novo' AMP biosynthetic process"/>
    <property type="evidence" value="ECO:0007669"/>
    <property type="project" value="TreeGrafter"/>
</dbReference>